<evidence type="ECO:0000313" key="2">
    <source>
        <dbReference type="EMBL" id="GIE64475.1"/>
    </source>
</evidence>
<accession>A0ABQ4B1D6</accession>
<reference evidence="2 3" key="1">
    <citation type="submission" date="2021-01" db="EMBL/GenBank/DDBJ databases">
        <title>Whole genome shotgun sequence of Actinoplanes palleronii NBRC 14916.</title>
        <authorList>
            <person name="Komaki H."/>
            <person name="Tamura T."/>
        </authorList>
    </citation>
    <scope>NUCLEOTIDE SEQUENCE [LARGE SCALE GENOMIC DNA]</scope>
    <source>
        <strain evidence="2 3">NBRC 14916</strain>
    </source>
</reference>
<dbReference type="Proteomes" id="UP000624709">
    <property type="component" value="Unassembled WGS sequence"/>
</dbReference>
<protein>
    <recommendedName>
        <fullName evidence="1">HTH cro/C1-type domain-containing protein</fullName>
    </recommendedName>
</protein>
<organism evidence="2 3">
    <name type="scientific">Actinoplanes palleronii</name>
    <dbReference type="NCBI Taxonomy" id="113570"/>
    <lineage>
        <taxon>Bacteria</taxon>
        <taxon>Bacillati</taxon>
        <taxon>Actinomycetota</taxon>
        <taxon>Actinomycetes</taxon>
        <taxon>Micromonosporales</taxon>
        <taxon>Micromonosporaceae</taxon>
        <taxon>Actinoplanes</taxon>
    </lineage>
</organism>
<dbReference type="SMART" id="SM00530">
    <property type="entry name" value="HTH_XRE"/>
    <property type="match status" value="1"/>
</dbReference>
<proteinExistence type="predicted"/>
<sequence>MILDMPKLGLRVRQAREAAGISQDEARKAINVSQPTYSRIESGDRVLKGDELIQLADCFGVRAAAITGLPEVRDRARFAARTDGDNSPMDVMRERLYAYLELDAYLTSQGITGSMR</sequence>
<feature type="domain" description="HTH cro/C1-type" evidence="1">
    <location>
        <begin position="12"/>
        <end position="66"/>
    </location>
</feature>
<evidence type="ECO:0000313" key="3">
    <source>
        <dbReference type="Proteomes" id="UP000624709"/>
    </source>
</evidence>
<gene>
    <name evidence="2" type="ORF">Apa02nite_005830</name>
</gene>
<dbReference type="InterPro" id="IPR001387">
    <property type="entry name" value="Cro/C1-type_HTH"/>
</dbReference>
<keyword evidence="3" id="KW-1185">Reference proteome</keyword>
<dbReference type="InterPro" id="IPR010982">
    <property type="entry name" value="Lambda_DNA-bd_dom_sf"/>
</dbReference>
<dbReference type="PROSITE" id="PS50943">
    <property type="entry name" value="HTH_CROC1"/>
    <property type="match status" value="1"/>
</dbReference>
<dbReference type="CDD" id="cd00093">
    <property type="entry name" value="HTH_XRE"/>
    <property type="match status" value="1"/>
</dbReference>
<evidence type="ECO:0000259" key="1">
    <source>
        <dbReference type="PROSITE" id="PS50943"/>
    </source>
</evidence>
<dbReference type="SUPFAM" id="SSF47413">
    <property type="entry name" value="lambda repressor-like DNA-binding domains"/>
    <property type="match status" value="1"/>
</dbReference>
<name>A0ABQ4B1D6_9ACTN</name>
<dbReference type="EMBL" id="BOMS01000009">
    <property type="protein sequence ID" value="GIE64475.1"/>
    <property type="molecule type" value="Genomic_DNA"/>
</dbReference>
<comment type="caution">
    <text evidence="2">The sequence shown here is derived from an EMBL/GenBank/DDBJ whole genome shotgun (WGS) entry which is preliminary data.</text>
</comment>
<dbReference type="RefSeq" id="WP_203823696.1">
    <property type="nucleotide sequence ID" value="NZ_BAAATY010000005.1"/>
</dbReference>
<dbReference type="Pfam" id="PF01381">
    <property type="entry name" value="HTH_3"/>
    <property type="match status" value="1"/>
</dbReference>
<dbReference type="Gene3D" id="1.10.260.40">
    <property type="entry name" value="lambda repressor-like DNA-binding domains"/>
    <property type="match status" value="1"/>
</dbReference>